<dbReference type="CDD" id="cd01094">
    <property type="entry name" value="Alkanesulfonate_monoxygenase"/>
    <property type="match status" value="1"/>
</dbReference>
<gene>
    <name evidence="7" type="primary">sfnG</name>
    <name evidence="7" type="ORF">I8D64_10880</name>
</gene>
<keyword evidence="4 7" id="KW-0503">Monooxygenase</keyword>
<dbReference type="SUPFAM" id="SSF51679">
    <property type="entry name" value="Bacterial luciferase-like"/>
    <property type="match status" value="1"/>
</dbReference>
<evidence type="ECO:0000256" key="3">
    <source>
        <dbReference type="ARBA" id="ARBA00023002"/>
    </source>
</evidence>
<organism evidence="7 8">
    <name type="scientific">Brachybacterium halotolerans</name>
    <dbReference type="NCBI Taxonomy" id="2795215"/>
    <lineage>
        <taxon>Bacteria</taxon>
        <taxon>Bacillati</taxon>
        <taxon>Actinomycetota</taxon>
        <taxon>Actinomycetes</taxon>
        <taxon>Micrococcales</taxon>
        <taxon>Dermabacteraceae</taxon>
        <taxon>Brachybacterium</taxon>
    </lineage>
</organism>
<keyword evidence="3" id="KW-0560">Oxidoreductase</keyword>
<feature type="compositionally biased region" description="Low complexity" evidence="5">
    <location>
        <begin position="388"/>
        <end position="408"/>
    </location>
</feature>
<dbReference type="PANTHER" id="PTHR42847">
    <property type="entry name" value="ALKANESULFONATE MONOOXYGENASE"/>
    <property type="match status" value="1"/>
</dbReference>
<name>A0ABS1BB60_9MICO</name>
<evidence type="ECO:0000313" key="8">
    <source>
        <dbReference type="Proteomes" id="UP000612352"/>
    </source>
</evidence>
<dbReference type="Gene3D" id="3.20.20.30">
    <property type="entry name" value="Luciferase-like domain"/>
    <property type="match status" value="1"/>
</dbReference>
<evidence type="ECO:0000313" key="7">
    <source>
        <dbReference type="EMBL" id="MBK0331906.1"/>
    </source>
</evidence>
<dbReference type="Proteomes" id="UP000612352">
    <property type="component" value="Unassembled WGS sequence"/>
</dbReference>
<dbReference type="InterPro" id="IPR050172">
    <property type="entry name" value="SsuD_RutA_monooxygenase"/>
</dbReference>
<dbReference type="InterPro" id="IPR024014">
    <property type="entry name" value="DMSO2_SphG"/>
</dbReference>
<feature type="domain" description="Luciferase-like" evidence="6">
    <location>
        <begin position="18"/>
        <end position="337"/>
    </location>
</feature>
<proteinExistence type="predicted"/>
<dbReference type="NCBIfam" id="TIGR04021">
    <property type="entry name" value="LLM_DMSO2_sfnG"/>
    <property type="match status" value="1"/>
</dbReference>
<keyword evidence="1" id="KW-0285">Flavoprotein</keyword>
<dbReference type="InterPro" id="IPR036661">
    <property type="entry name" value="Luciferase-like_sf"/>
</dbReference>
<evidence type="ECO:0000256" key="5">
    <source>
        <dbReference type="SAM" id="MobiDB-lite"/>
    </source>
</evidence>
<protein>
    <submittedName>
        <fullName evidence="7">Dimethyl sulfone monooxygenase SfnG</fullName>
    </submittedName>
</protein>
<evidence type="ECO:0000256" key="4">
    <source>
        <dbReference type="ARBA" id="ARBA00023033"/>
    </source>
</evidence>
<dbReference type="GO" id="GO:0004497">
    <property type="term" value="F:monooxygenase activity"/>
    <property type="evidence" value="ECO:0007669"/>
    <property type="project" value="UniProtKB-KW"/>
</dbReference>
<dbReference type="EMBL" id="JAEDAJ010000005">
    <property type="protein sequence ID" value="MBK0331906.1"/>
    <property type="molecule type" value="Genomic_DNA"/>
</dbReference>
<accession>A0ABS1BB60</accession>
<dbReference type="RefSeq" id="WP_200502656.1">
    <property type="nucleotide sequence ID" value="NZ_JAEDAJ010000005.1"/>
</dbReference>
<evidence type="ECO:0000259" key="6">
    <source>
        <dbReference type="Pfam" id="PF00296"/>
    </source>
</evidence>
<keyword evidence="2" id="KW-0288">FMN</keyword>
<feature type="region of interest" description="Disordered" evidence="5">
    <location>
        <begin position="375"/>
        <end position="415"/>
    </location>
</feature>
<dbReference type="InterPro" id="IPR011251">
    <property type="entry name" value="Luciferase-like_dom"/>
</dbReference>
<reference evidence="7 8" key="1">
    <citation type="submission" date="2020-12" db="EMBL/GenBank/DDBJ databases">
        <title>Brachybacterium sp. MASK1Z-5, whole genome shotgun sequence.</title>
        <authorList>
            <person name="Tuo L."/>
        </authorList>
    </citation>
    <scope>NUCLEOTIDE SEQUENCE [LARGE SCALE GENOMIC DNA]</scope>
    <source>
        <strain evidence="7 8">MASK1Z-5</strain>
    </source>
</reference>
<comment type="caution">
    <text evidence="7">The sequence shown here is derived from an EMBL/GenBank/DDBJ whole genome shotgun (WGS) entry which is preliminary data.</text>
</comment>
<evidence type="ECO:0000256" key="1">
    <source>
        <dbReference type="ARBA" id="ARBA00022630"/>
    </source>
</evidence>
<dbReference type="PANTHER" id="PTHR42847:SF4">
    <property type="entry name" value="ALKANESULFONATE MONOOXYGENASE-RELATED"/>
    <property type="match status" value="1"/>
</dbReference>
<evidence type="ECO:0000256" key="2">
    <source>
        <dbReference type="ARBA" id="ARBA00022643"/>
    </source>
</evidence>
<dbReference type="Pfam" id="PF00296">
    <property type="entry name" value="Bac_luciferase"/>
    <property type="match status" value="1"/>
</dbReference>
<sequence>MTTTVPASSFETPLKFAYWVPNVSGGLVVSTIEQRTDWQLPYNSALAKTAEDSGFEYALAQTRYAASYGAAQQHEASAFSLALLGATERLRVIAAFHPGMWHPGVLAKWLITADHLSGGRAAVNIVSGWLKDEFTGFGLPWLDHDERYVRTEEFISALRGLLTEEGYSQDGKYYSIDDFTLSPKPVDVPGRPHPEIFFGGNSTAAQKAAGRVADWYFSNGRDLEGYQGNVEGVLASAAEVGRSPRFGLNGFVIARDSRKEAEETLREIVAKAHRPAVEGFAQSVKEAGQSTADGKGMWADSSFEDLVQYNDGFKTRLIGTPEEIAERIVAYKEIGVNLLLTCYLHFTEEVAAFGRDVMPIVRELEKDLARKHGTELDASQIPDVPGVSAEAATAAADATLPSAPSAPSTDEEQAA</sequence>
<keyword evidence="8" id="KW-1185">Reference proteome</keyword>